<dbReference type="KEGG" id="ahg:AHOG_27310"/>
<evidence type="ECO:0000256" key="4">
    <source>
        <dbReference type="ARBA" id="ARBA00023016"/>
    </source>
</evidence>
<dbReference type="AlphaFoldDB" id="A0A221WAJ8"/>
<sequence>MRELAVDFGTSNTVAAVRGGPDAPVRLLGVDGRQSLSSAVWLSPDGTLIVGRDAERQARLDPSRYEPNPKRRIDDVEVLLGDTVVPVVELIAAVLRRVAEEARRQLGASPDLVLLTHPADWHRIRCNTLRSAARAAGWTDSVRLIAEPTAAAAHFAGLPDVRHRPAPGRALAVFDMGGGTTDAALVLHTDEGGWQILAEAGLPDVGGTDIDHLLLDHVRRSVGHDRPEWPELLRPTTAASRRAARAMIDDVREGKEALSRYAQTDIPLPAPLPDAHVTREELTALVRPQLERAVAMLASTIRGAALPPDRLAGVYLVGGASRMPSVAQLISERLGLIPMVVESPESSVVVGALAAPPARDFTDPRERTPAGARPVGGHGPAPAGAALPAAVLTGSAAVSPPGQYDRVGERPPTGGFGAPSRPPSSPAPPGPFPGGAAVPRVPDGPTHVMSAPKGDRSAPTTPRTVLVTLAAVAVVTSAAVGLWWWNSPDGRATGGEPTNGTGDRQAGASTGQPSGDPSAPDSTPTPGGDPAAAAFGDADELREFAGVAVERADACTDVSDGRTYSFMVDVAVRCDYATADGDFEAYFYDGSACDLLFSPLLGTSGEAGEWSGAGMSGDWVSQRVPTDGSEHLLYRPADGGTRCGEATHAEGDPRSADEVRAFWESTTRPGS</sequence>
<feature type="region of interest" description="Disordered" evidence="6">
    <location>
        <begin position="485"/>
        <end position="534"/>
    </location>
</feature>
<accession>A0A221WAJ8</accession>
<name>A0A221WAJ8_9PSEU</name>
<evidence type="ECO:0000313" key="8">
    <source>
        <dbReference type="Proteomes" id="UP000204221"/>
    </source>
</evidence>
<dbReference type="Gene3D" id="3.30.420.40">
    <property type="match status" value="2"/>
</dbReference>
<organism evidence="7 8">
    <name type="scientific">Actinoalloteichus hoggarensis</name>
    <dbReference type="NCBI Taxonomy" id="1470176"/>
    <lineage>
        <taxon>Bacteria</taxon>
        <taxon>Bacillati</taxon>
        <taxon>Actinomycetota</taxon>
        <taxon>Actinomycetes</taxon>
        <taxon>Pseudonocardiales</taxon>
        <taxon>Pseudonocardiaceae</taxon>
        <taxon>Actinoalloteichus</taxon>
    </lineage>
</organism>
<dbReference type="InterPro" id="IPR018181">
    <property type="entry name" value="Heat_shock_70_CS"/>
</dbReference>
<dbReference type="GO" id="GO:0005524">
    <property type="term" value="F:ATP binding"/>
    <property type="evidence" value="ECO:0007669"/>
    <property type="project" value="UniProtKB-KW"/>
</dbReference>
<feature type="compositionally biased region" description="Pro residues" evidence="6">
    <location>
        <begin position="420"/>
        <end position="432"/>
    </location>
</feature>
<feature type="compositionally biased region" description="Polar residues" evidence="6">
    <location>
        <begin position="496"/>
        <end position="515"/>
    </location>
</feature>
<keyword evidence="3" id="KW-0067">ATP-binding</keyword>
<keyword evidence="2" id="KW-0547">Nucleotide-binding</keyword>
<feature type="region of interest" description="Disordered" evidence="6">
    <location>
        <begin position="358"/>
        <end position="385"/>
    </location>
</feature>
<protein>
    <submittedName>
        <fullName evidence="7">Chaperone protein DnaK</fullName>
    </submittedName>
</protein>
<dbReference type="PANTHER" id="PTHR42749:SF1">
    <property type="entry name" value="CELL SHAPE-DETERMINING PROTEIN MREB"/>
    <property type="match status" value="1"/>
</dbReference>
<comment type="similarity">
    <text evidence="1">Belongs to the heat shock protein 70 family.</text>
</comment>
<evidence type="ECO:0000256" key="2">
    <source>
        <dbReference type="ARBA" id="ARBA00022741"/>
    </source>
</evidence>
<evidence type="ECO:0000313" key="7">
    <source>
        <dbReference type="EMBL" id="ASO23060.1"/>
    </source>
</evidence>
<dbReference type="PANTHER" id="PTHR42749">
    <property type="entry name" value="CELL SHAPE-DETERMINING PROTEIN MREB"/>
    <property type="match status" value="1"/>
</dbReference>
<gene>
    <name evidence="7" type="primary">dnaK4</name>
    <name evidence="7" type="ORF">AHOG_27310</name>
</gene>
<dbReference type="InterPro" id="IPR013126">
    <property type="entry name" value="Hsp_70_fam"/>
</dbReference>
<evidence type="ECO:0000256" key="6">
    <source>
        <dbReference type="SAM" id="MobiDB-lite"/>
    </source>
</evidence>
<feature type="compositionally biased region" description="Basic and acidic residues" evidence="6">
    <location>
        <begin position="645"/>
        <end position="661"/>
    </location>
</feature>
<evidence type="ECO:0000256" key="5">
    <source>
        <dbReference type="ARBA" id="ARBA00023186"/>
    </source>
</evidence>
<dbReference type="EMBL" id="CP022521">
    <property type="protein sequence ID" value="ASO23060.1"/>
    <property type="molecule type" value="Genomic_DNA"/>
</dbReference>
<feature type="region of interest" description="Disordered" evidence="6">
    <location>
        <begin position="635"/>
        <end position="671"/>
    </location>
</feature>
<reference evidence="7 8" key="1">
    <citation type="submission" date="2017-07" db="EMBL/GenBank/DDBJ databases">
        <title>Complete genome sequence of Actinoalloteichus hoggarensis DSM 45943, type strain of Actinoalloteichus hoggarensis.</title>
        <authorList>
            <person name="Ruckert C."/>
            <person name="Nouioui I."/>
            <person name="Willmese J."/>
            <person name="van Wezel G."/>
            <person name="Klenk H.-P."/>
            <person name="Kalinowski J."/>
            <person name="Zotchev S.B."/>
        </authorList>
    </citation>
    <scope>NUCLEOTIDE SEQUENCE [LARGE SCALE GENOMIC DNA]</scope>
    <source>
        <strain evidence="7 8">DSM 45943</strain>
    </source>
</reference>
<dbReference type="GO" id="GO:0140662">
    <property type="term" value="F:ATP-dependent protein folding chaperone"/>
    <property type="evidence" value="ECO:0007669"/>
    <property type="project" value="InterPro"/>
</dbReference>
<evidence type="ECO:0000256" key="3">
    <source>
        <dbReference type="ARBA" id="ARBA00022840"/>
    </source>
</evidence>
<keyword evidence="8" id="KW-1185">Reference proteome</keyword>
<dbReference type="Gene3D" id="3.90.640.10">
    <property type="entry name" value="Actin, Chain A, domain 4"/>
    <property type="match status" value="1"/>
</dbReference>
<dbReference type="Proteomes" id="UP000204221">
    <property type="component" value="Chromosome"/>
</dbReference>
<evidence type="ECO:0000256" key="1">
    <source>
        <dbReference type="ARBA" id="ARBA00007381"/>
    </source>
</evidence>
<dbReference type="SUPFAM" id="SSF53067">
    <property type="entry name" value="Actin-like ATPase domain"/>
    <property type="match status" value="2"/>
</dbReference>
<dbReference type="RefSeq" id="WP_093943894.1">
    <property type="nucleotide sequence ID" value="NZ_CP022521.1"/>
</dbReference>
<keyword evidence="5" id="KW-0143">Chaperone</keyword>
<keyword evidence="4" id="KW-0346">Stress response</keyword>
<feature type="compositionally biased region" description="Low complexity" evidence="6">
    <location>
        <begin position="524"/>
        <end position="534"/>
    </location>
</feature>
<dbReference type="InterPro" id="IPR043129">
    <property type="entry name" value="ATPase_NBD"/>
</dbReference>
<dbReference type="PROSITE" id="PS01036">
    <property type="entry name" value="HSP70_3"/>
    <property type="match status" value="1"/>
</dbReference>
<dbReference type="Pfam" id="PF00012">
    <property type="entry name" value="HSP70"/>
    <property type="match status" value="1"/>
</dbReference>
<proteinExistence type="inferred from homology"/>
<feature type="region of interest" description="Disordered" evidence="6">
    <location>
        <begin position="397"/>
        <end position="460"/>
    </location>
</feature>
<dbReference type="OrthoDB" id="3333926at2"/>